<dbReference type="Gene3D" id="2.60.40.790">
    <property type="match status" value="1"/>
</dbReference>
<proteinExistence type="inferred from homology"/>
<reference evidence="8" key="1">
    <citation type="submission" date="2021-01" db="EMBL/GenBank/DDBJ databases">
        <authorList>
            <person name="Corre E."/>
            <person name="Pelletier E."/>
            <person name="Niang G."/>
            <person name="Scheremetjew M."/>
            <person name="Finn R."/>
            <person name="Kale V."/>
            <person name="Holt S."/>
            <person name="Cochrane G."/>
            <person name="Meng A."/>
            <person name="Brown T."/>
            <person name="Cohen L."/>
        </authorList>
    </citation>
    <scope>NUCLEOTIDE SEQUENCE</scope>
    <source>
        <strain evidence="8">RCC927</strain>
    </source>
</reference>
<evidence type="ECO:0000256" key="4">
    <source>
        <dbReference type="ARBA" id="ARBA00023235"/>
    </source>
</evidence>
<gene>
    <name evidence="8" type="ORF">PSIN1315_LOCUS5162</name>
</gene>
<dbReference type="InterPro" id="IPR008978">
    <property type="entry name" value="HSP20-like_chaperone"/>
</dbReference>
<dbReference type="GO" id="GO:0006457">
    <property type="term" value="P:protein folding"/>
    <property type="evidence" value="ECO:0007669"/>
    <property type="project" value="InterPro"/>
</dbReference>
<evidence type="ECO:0000256" key="5">
    <source>
        <dbReference type="RuleBase" id="RU363019"/>
    </source>
</evidence>
<dbReference type="InterPro" id="IPR029000">
    <property type="entry name" value="Cyclophilin-like_dom_sf"/>
</dbReference>
<feature type="domain" description="CS" evidence="7">
    <location>
        <begin position="9"/>
        <end position="101"/>
    </location>
</feature>
<dbReference type="InterPro" id="IPR020892">
    <property type="entry name" value="Cyclophilin-type_PPIase_CS"/>
</dbReference>
<dbReference type="GO" id="GO:0016018">
    <property type="term" value="F:cyclosporin A binding"/>
    <property type="evidence" value="ECO:0007669"/>
    <property type="project" value="TreeGrafter"/>
</dbReference>
<dbReference type="InterPro" id="IPR002130">
    <property type="entry name" value="Cyclophilin-type_PPIase_dom"/>
</dbReference>
<dbReference type="Pfam" id="PF00160">
    <property type="entry name" value="Pro_isomerase"/>
    <property type="match status" value="1"/>
</dbReference>
<evidence type="ECO:0000259" key="6">
    <source>
        <dbReference type="PROSITE" id="PS50072"/>
    </source>
</evidence>
<comment type="function">
    <text evidence="5">PPIases accelerate the folding of proteins. It catalyzes the cis-trans isomerization of proline imidic peptide bonds in oligopeptides.</text>
</comment>
<comment type="similarity">
    <text evidence="2 5">Belongs to the cyclophilin-type PPIase family.</text>
</comment>
<dbReference type="Gene3D" id="2.40.100.10">
    <property type="entry name" value="Cyclophilin-like"/>
    <property type="match status" value="1"/>
</dbReference>
<dbReference type="FunFam" id="2.40.100.10:FF:000002">
    <property type="entry name" value="Peptidyl-prolyl cis-trans isomerase"/>
    <property type="match status" value="1"/>
</dbReference>
<accession>A0A7S3BGN8</accession>
<name>A0A7S3BGN8_9VIRI</name>
<dbReference type="EC" id="5.2.1.8" evidence="5"/>
<dbReference type="AlphaFoldDB" id="A0A7S3BGN8"/>
<protein>
    <recommendedName>
        <fullName evidence="5">Peptidyl-prolyl cis-trans isomerase</fullName>
        <shortName evidence="5">PPIase</shortName>
        <ecNumber evidence="5">5.2.1.8</ecNumber>
    </recommendedName>
</protein>
<dbReference type="InterPro" id="IPR007052">
    <property type="entry name" value="CS_dom"/>
</dbReference>
<dbReference type="GO" id="GO:0005737">
    <property type="term" value="C:cytoplasm"/>
    <property type="evidence" value="ECO:0007669"/>
    <property type="project" value="TreeGrafter"/>
</dbReference>
<dbReference type="PANTHER" id="PTHR11071">
    <property type="entry name" value="PEPTIDYL-PROLYL CIS-TRANS ISOMERASE"/>
    <property type="match status" value="1"/>
</dbReference>
<dbReference type="PANTHER" id="PTHR11071:SF561">
    <property type="entry name" value="PEPTIDYL-PROLYL CIS-TRANS ISOMERASE D-RELATED"/>
    <property type="match status" value="1"/>
</dbReference>
<dbReference type="PRINTS" id="PR00153">
    <property type="entry name" value="CSAPPISMRASE"/>
</dbReference>
<dbReference type="SUPFAM" id="SSF49764">
    <property type="entry name" value="HSP20-like chaperones"/>
    <property type="match status" value="1"/>
</dbReference>
<organism evidence="8">
    <name type="scientific">Prasinoderma singulare</name>
    <dbReference type="NCBI Taxonomy" id="676789"/>
    <lineage>
        <taxon>Eukaryota</taxon>
        <taxon>Viridiplantae</taxon>
        <taxon>Prasinodermophyta</taxon>
        <taxon>Prasinodermophyceae</taxon>
        <taxon>Prasinodermales</taxon>
        <taxon>Prasinodermaceae</taxon>
        <taxon>Prasinoderma</taxon>
    </lineage>
</organism>
<dbReference type="EMBL" id="HBHY01007998">
    <property type="protein sequence ID" value="CAE0134858.1"/>
    <property type="molecule type" value="Transcribed_RNA"/>
</dbReference>
<dbReference type="PROSITE" id="PS00170">
    <property type="entry name" value="CSA_PPIASE_1"/>
    <property type="match status" value="1"/>
</dbReference>
<dbReference type="GO" id="GO:0003755">
    <property type="term" value="F:peptidyl-prolyl cis-trans isomerase activity"/>
    <property type="evidence" value="ECO:0007669"/>
    <property type="project" value="UniProtKB-UniRule"/>
</dbReference>
<evidence type="ECO:0000313" key="8">
    <source>
        <dbReference type="EMBL" id="CAE0134858.1"/>
    </source>
</evidence>
<evidence type="ECO:0000256" key="1">
    <source>
        <dbReference type="ARBA" id="ARBA00000971"/>
    </source>
</evidence>
<sequence>MAPFERLSAAGARFQYEDGESEVTLQVPIGAAIKSKDIAYSLKPTRLTLGIKGGETLVDEELGGSVKCDDSFWEIETVDGERCVCVVLAKVKSYANWEYCLKCEDKPADETVTHRVYMDIAVGEADVGRIVFGLYGKQVPKTVENFRALCTGEKGMGVSEKPLHYKGCAFHRIIPGFMCQGGDFTQGNGTGGESIYGEKFEDEDFRSKHTVKGLLSMANAGPNTNGSQFFLCTVKTDWLDGKHCVFGSVIKGMDVVKAIEAVGSGSGKTSQPVTIADCGQLS</sequence>
<evidence type="ECO:0000256" key="3">
    <source>
        <dbReference type="ARBA" id="ARBA00023110"/>
    </source>
</evidence>
<feature type="domain" description="PPIase cyclophilin-type" evidence="6">
    <location>
        <begin position="117"/>
        <end position="280"/>
    </location>
</feature>
<dbReference type="CDD" id="cd06467">
    <property type="entry name" value="p23_NUDC_like"/>
    <property type="match status" value="1"/>
</dbReference>
<evidence type="ECO:0000256" key="2">
    <source>
        <dbReference type="ARBA" id="ARBA00007365"/>
    </source>
</evidence>
<comment type="catalytic activity">
    <reaction evidence="1 5">
        <text>[protein]-peptidylproline (omega=180) = [protein]-peptidylproline (omega=0)</text>
        <dbReference type="Rhea" id="RHEA:16237"/>
        <dbReference type="Rhea" id="RHEA-COMP:10747"/>
        <dbReference type="Rhea" id="RHEA-COMP:10748"/>
        <dbReference type="ChEBI" id="CHEBI:83833"/>
        <dbReference type="ChEBI" id="CHEBI:83834"/>
        <dbReference type="EC" id="5.2.1.8"/>
    </reaction>
</comment>
<dbReference type="PROSITE" id="PS51203">
    <property type="entry name" value="CS"/>
    <property type="match status" value="1"/>
</dbReference>
<keyword evidence="3 5" id="KW-0697">Rotamase</keyword>
<dbReference type="PROSITE" id="PS50072">
    <property type="entry name" value="CSA_PPIASE_2"/>
    <property type="match status" value="1"/>
</dbReference>
<dbReference type="Pfam" id="PF04969">
    <property type="entry name" value="CS"/>
    <property type="match status" value="1"/>
</dbReference>
<dbReference type="CDD" id="cd01926">
    <property type="entry name" value="cyclophilin_ABH_like"/>
    <property type="match status" value="1"/>
</dbReference>
<keyword evidence="4 5" id="KW-0413">Isomerase</keyword>
<evidence type="ECO:0000259" key="7">
    <source>
        <dbReference type="PROSITE" id="PS51203"/>
    </source>
</evidence>
<dbReference type="SUPFAM" id="SSF50891">
    <property type="entry name" value="Cyclophilin-like"/>
    <property type="match status" value="1"/>
</dbReference>